<dbReference type="STRING" id="1561998.A0A1I7UXM0"/>
<dbReference type="eggNOG" id="ENOG502TGZJ">
    <property type="taxonomic scope" value="Eukaryota"/>
</dbReference>
<evidence type="ECO:0000256" key="1">
    <source>
        <dbReference type="SAM" id="MobiDB-lite"/>
    </source>
</evidence>
<accession>A0A1I7UXM0</accession>
<sequence>MIMAHQQKNAEQNEQITRQSRSPSVDSVSRLHQQSGGFATHNQQPNQQNSQQPEQRRGSFSKDGNSGYYQQYPNNGGYKKQSYNQRSHRSSNQRNSNYQQNGEFTGNHYQQGYQPKQQRNYQNYPQHHSKFSTYFHQSRPIFNSTQEFGAYSVRRQSPASPSSPTPSAGNSSSNRPSIPPPILLRHVDPLHNEKTFRGSESELEPHHDAKIHQYRSAGTAPGGFSNSSSPYKQSPPQPPTTPSSSEKRGDSDDWNPKFQQPPPPPGLQNHYRRGQHENVPPPIELQRKNAVPSLPIDINPKSQPTTPASFDRTTQLRVPSKETHSIDSVDAKHPCFTDDRLHSALQGDWV</sequence>
<keyword evidence="2" id="KW-1185">Reference proteome</keyword>
<feature type="compositionally biased region" description="Basic and acidic residues" evidence="1">
    <location>
        <begin position="245"/>
        <end position="255"/>
    </location>
</feature>
<feature type="region of interest" description="Disordered" evidence="1">
    <location>
        <begin position="216"/>
        <end position="326"/>
    </location>
</feature>
<evidence type="ECO:0000313" key="2">
    <source>
        <dbReference type="Proteomes" id="UP000095282"/>
    </source>
</evidence>
<organism evidence="2 3">
    <name type="scientific">Caenorhabditis tropicalis</name>
    <dbReference type="NCBI Taxonomy" id="1561998"/>
    <lineage>
        <taxon>Eukaryota</taxon>
        <taxon>Metazoa</taxon>
        <taxon>Ecdysozoa</taxon>
        <taxon>Nematoda</taxon>
        <taxon>Chromadorea</taxon>
        <taxon>Rhabditida</taxon>
        <taxon>Rhabditina</taxon>
        <taxon>Rhabditomorpha</taxon>
        <taxon>Rhabditoidea</taxon>
        <taxon>Rhabditidae</taxon>
        <taxon>Peloderinae</taxon>
        <taxon>Caenorhabditis</taxon>
    </lineage>
</organism>
<proteinExistence type="predicted"/>
<feature type="compositionally biased region" description="Polar residues" evidence="1">
    <location>
        <begin position="102"/>
        <end position="120"/>
    </location>
</feature>
<dbReference type="WBParaSite" id="Csp11.Scaffold630.g20357.t1">
    <property type="protein sequence ID" value="Csp11.Scaffold630.g20357.t1"/>
    <property type="gene ID" value="Csp11.Scaffold630.g20357"/>
</dbReference>
<protein>
    <submittedName>
        <fullName evidence="3">ZM domain-containing protein</fullName>
    </submittedName>
</protein>
<feature type="compositionally biased region" description="Low complexity" evidence="1">
    <location>
        <begin position="64"/>
        <end position="85"/>
    </location>
</feature>
<feature type="compositionally biased region" description="Low complexity" evidence="1">
    <location>
        <begin position="92"/>
        <end position="101"/>
    </location>
</feature>
<evidence type="ECO:0000313" key="3">
    <source>
        <dbReference type="WBParaSite" id="Csp11.Scaffold630.g20357.t1"/>
    </source>
</evidence>
<feature type="compositionally biased region" description="Polar residues" evidence="1">
    <location>
        <begin position="1"/>
        <end position="41"/>
    </location>
</feature>
<dbReference type="Proteomes" id="UP000095282">
    <property type="component" value="Unplaced"/>
</dbReference>
<feature type="region of interest" description="Disordered" evidence="1">
    <location>
        <begin position="152"/>
        <end position="184"/>
    </location>
</feature>
<feature type="compositionally biased region" description="Low complexity" evidence="1">
    <location>
        <begin position="157"/>
        <end position="176"/>
    </location>
</feature>
<feature type="compositionally biased region" description="Polar residues" evidence="1">
    <location>
        <begin position="300"/>
        <end position="317"/>
    </location>
</feature>
<name>A0A1I7UXM0_9PELO</name>
<reference evidence="3" key="1">
    <citation type="submission" date="2016-11" db="UniProtKB">
        <authorList>
            <consortium name="WormBaseParasite"/>
        </authorList>
    </citation>
    <scope>IDENTIFICATION</scope>
</reference>
<feature type="compositionally biased region" description="Low complexity" evidence="1">
    <location>
        <begin position="42"/>
        <end position="53"/>
    </location>
</feature>
<feature type="region of interest" description="Disordered" evidence="1">
    <location>
        <begin position="1"/>
        <end position="120"/>
    </location>
</feature>
<dbReference type="AlphaFoldDB" id="A0A1I7UXM0"/>